<gene>
    <name evidence="3" type="ORF">ATC03_01345</name>
</gene>
<keyword evidence="2" id="KW-1133">Transmembrane helix</keyword>
<feature type="transmembrane region" description="Helical" evidence="2">
    <location>
        <begin position="194"/>
        <end position="222"/>
    </location>
</feature>
<sequence>MSDEATRAIDPRFDPRFQRGYVPDVAGGARAKVRREPTDAPTEVETELFGPRSAVTSDRRPAPLTAAPPKPEADHAAALLAYFAPEEPTVPNPPTEPGPRSDPAPNPPTDLGPASGGITSHSESGMRREVDDGFVEPEPESESPFVRHRWLGFWVALAASIAFVVGGAVLYWNVSLEQMSPSGRIAGAAETQAFLSALYALGIGLVQAGALGIVVVLALGAVMSARRGRV</sequence>
<feature type="compositionally biased region" description="Pro residues" evidence="1">
    <location>
        <begin position="88"/>
        <end position="110"/>
    </location>
</feature>
<reference evidence="4" key="2">
    <citation type="submission" date="2016-01" db="EMBL/GenBank/DDBJ databases">
        <title>Complete genome sequence of Agromyces aureus AR33T and comparison with related organisms.</title>
        <authorList>
            <person name="Corretto E."/>
            <person name="Antonielli L."/>
            <person name="Sessitsch A."/>
            <person name="Brader G."/>
        </authorList>
    </citation>
    <scope>NUCLEOTIDE SEQUENCE [LARGE SCALE GENOMIC DNA]</scope>
    <source>
        <strain evidence="4">AR33</strain>
    </source>
</reference>
<keyword evidence="2" id="KW-0812">Transmembrane</keyword>
<proteinExistence type="predicted"/>
<dbReference type="EMBL" id="CP013979">
    <property type="protein sequence ID" value="ANJ25611.1"/>
    <property type="molecule type" value="Genomic_DNA"/>
</dbReference>
<evidence type="ECO:0000313" key="3">
    <source>
        <dbReference type="EMBL" id="ANJ25611.1"/>
    </source>
</evidence>
<keyword evidence="2" id="KW-0472">Membrane</keyword>
<dbReference type="Proteomes" id="UP000078437">
    <property type="component" value="Chromosome"/>
</dbReference>
<evidence type="ECO:0000256" key="1">
    <source>
        <dbReference type="SAM" id="MobiDB-lite"/>
    </source>
</evidence>
<dbReference type="STRING" id="453304.ATC03_01345"/>
<feature type="region of interest" description="Disordered" evidence="1">
    <location>
        <begin position="1"/>
        <end position="141"/>
    </location>
</feature>
<dbReference type="AlphaFoldDB" id="A0A191WBH8"/>
<dbReference type="OrthoDB" id="5007586at2"/>
<dbReference type="KEGG" id="agy:ATC03_01345"/>
<name>A0A191WBH8_9MICO</name>
<keyword evidence="4" id="KW-1185">Reference proteome</keyword>
<feature type="compositionally biased region" description="Acidic residues" evidence="1">
    <location>
        <begin position="132"/>
        <end position="141"/>
    </location>
</feature>
<dbReference type="RefSeq" id="WP_067872193.1">
    <property type="nucleotide sequence ID" value="NZ_CP013979.1"/>
</dbReference>
<evidence type="ECO:0000256" key="2">
    <source>
        <dbReference type="SAM" id="Phobius"/>
    </source>
</evidence>
<feature type="compositionally biased region" description="Low complexity" evidence="1">
    <location>
        <begin position="76"/>
        <end position="87"/>
    </location>
</feature>
<organism evidence="3 4">
    <name type="scientific">Agromyces aureus</name>
    <dbReference type="NCBI Taxonomy" id="453304"/>
    <lineage>
        <taxon>Bacteria</taxon>
        <taxon>Bacillati</taxon>
        <taxon>Actinomycetota</taxon>
        <taxon>Actinomycetes</taxon>
        <taxon>Micrococcales</taxon>
        <taxon>Microbacteriaceae</taxon>
        <taxon>Agromyces</taxon>
    </lineage>
</organism>
<accession>A0A191WBH8</accession>
<evidence type="ECO:0000313" key="4">
    <source>
        <dbReference type="Proteomes" id="UP000078437"/>
    </source>
</evidence>
<feature type="transmembrane region" description="Helical" evidence="2">
    <location>
        <begin position="151"/>
        <end position="174"/>
    </location>
</feature>
<feature type="compositionally biased region" description="Basic and acidic residues" evidence="1">
    <location>
        <begin position="1"/>
        <end position="17"/>
    </location>
</feature>
<protein>
    <submittedName>
        <fullName evidence="3">Uncharacterized protein</fullName>
    </submittedName>
</protein>
<reference evidence="3 4" key="1">
    <citation type="journal article" date="2016" name="Int. J. Syst. Evol. Microbiol.">
        <title>Agromyces aureus sp. nov., isolated from the rhizosphere of Salix caprea L. grown in a heavy-metal-contaminated soil.</title>
        <authorList>
            <person name="Corretto E."/>
            <person name="Antonielli L."/>
            <person name="Sessitsch A."/>
            <person name="Compant S."/>
            <person name="Gorfer M."/>
            <person name="Kuffner M."/>
            <person name="Brader G."/>
        </authorList>
    </citation>
    <scope>NUCLEOTIDE SEQUENCE [LARGE SCALE GENOMIC DNA]</scope>
    <source>
        <strain evidence="3 4">AR33</strain>
    </source>
</reference>